<dbReference type="OrthoDB" id="129762at2759"/>
<accession>A0A9W6X5Z5</accession>
<evidence type="ECO:0000256" key="1">
    <source>
        <dbReference type="SAM" id="MobiDB-lite"/>
    </source>
</evidence>
<dbReference type="AlphaFoldDB" id="A0A9W6X5Z5"/>
<feature type="compositionally biased region" description="Low complexity" evidence="1">
    <location>
        <begin position="162"/>
        <end position="184"/>
    </location>
</feature>
<reference evidence="2" key="1">
    <citation type="submission" date="2023-04" db="EMBL/GenBank/DDBJ databases">
        <title>Phytophthora fragariaefolia NBRC 109709.</title>
        <authorList>
            <person name="Ichikawa N."/>
            <person name="Sato H."/>
            <person name="Tonouchi N."/>
        </authorList>
    </citation>
    <scope>NUCLEOTIDE SEQUENCE</scope>
    <source>
        <strain evidence="2">NBRC 109709</strain>
    </source>
</reference>
<keyword evidence="3" id="KW-1185">Reference proteome</keyword>
<feature type="region of interest" description="Disordered" evidence="1">
    <location>
        <begin position="162"/>
        <end position="224"/>
    </location>
</feature>
<feature type="region of interest" description="Disordered" evidence="1">
    <location>
        <begin position="23"/>
        <end position="62"/>
    </location>
</feature>
<protein>
    <submittedName>
        <fullName evidence="2">Unnamed protein product</fullName>
    </submittedName>
</protein>
<organism evidence="2 3">
    <name type="scientific">Phytophthora fragariaefolia</name>
    <dbReference type="NCBI Taxonomy" id="1490495"/>
    <lineage>
        <taxon>Eukaryota</taxon>
        <taxon>Sar</taxon>
        <taxon>Stramenopiles</taxon>
        <taxon>Oomycota</taxon>
        <taxon>Peronosporomycetes</taxon>
        <taxon>Peronosporales</taxon>
        <taxon>Peronosporaceae</taxon>
        <taxon>Phytophthora</taxon>
    </lineage>
</organism>
<dbReference type="EMBL" id="BSXT01000679">
    <property type="protein sequence ID" value="GMF32206.1"/>
    <property type="molecule type" value="Genomic_DNA"/>
</dbReference>
<comment type="caution">
    <text evidence="2">The sequence shown here is derived from an EMBL/GenBank/DDBJ whole genome shotgun (WGS) entry which is preliminary data.</text>
</comment>
<evidence type="ECO:0000313" key="2">
    <source>
        <dbReference type="EMBL" id="GMF32206.1"/>
    </source>
</evidence>
<dbReference type="Proteomes" id="UP001165121">
    <property type="component" value="Unassembled WGS sequence"/>
</dbReference>
<gene>
    <name evidence="2" type="ORF">Pfra01_000758700</name>
</gene>
<name>A0A9W6X5Z5_9STRA</name>
<sequence length="224" mass="24019">MADEVEALRREVEALKLQLERERRKNAAAQAAAGDRPQLKPERVKAQRGGGAKPRGGDAKPVEEQRVYVQHVAVGARRGKWWLRDRQVLSRAVSKGGGATLKVRESWVWSGRTVVLDKIVRLDEQQEPQEQETRELEQQLNAVNADVTSEVLAIANAVAAASEGGALQEQPPSAAETSEAASTSDVAVEQAAKIEAAPPTPTKEDSVSTAEPPPAPAADSVEAQ</sequence>
<evidence type="ECO:0000313" key="3">
    <source>
        <dbReference type="Proteomes" id="UP001165121"/>
    </source>
</evidence>
<proteinExistence type="predicted"/>